<dbReference type="Gene3D" id="3.40.50.300">
    <property type="entry name" value="P-loop containing nucleotide triphosphate hydrolases"/>
    <property type="match status" value="1"/>
</dbReference>
<reference evidence="5 6" key="1">
    <citation type="submission" date="2019-12" db="EMBL/GenBank/DDBJ databases">
        <authorList>
            <person name="Floudas D."/>
            <person name="Bentzer J."/>
            <person name="Ahren D."/>
            <person name="Johansson T."/>
            <person name="Persson P."/>
            <person name="Tunlid A."/>
        </authorList>
    </citation>
    <scope>NUCLEOTIDE SEQUENCE [LARGE SCALE GENOMIC DNA]</scope>
    <source>
        <strain evidence="5 6">CBS 102.39</strain>
    </source>
</reference>
<feature type="domain" description="Nephrocystin 3-like N-terminal" evidence="4">
    <location>
        <begin position="98"/>
        <end position="249"/>
    </location>
</feature>
<keyword evidence="6" id="KW-1185">Reference proteome</keyword>
<keyword evidence="1" id="KW-0677">Repeat</keyword>
<feature type="region of interest" description="Disordered" evidence="2">
    <location>
        <begin position="898"/>
        <end position="952"/>
    </location>
</feature>
<dbReference type="AlphaFoldDB" id="A0A8H4QY05"/>
<proteinExistence type="predicted"/>
<evidence type="ECO:0000256" key="2">
    <source>
        <dbReference type="SAM" id="MobiDB-lite"/>
    </source>
</evidence>
<accession>A0A8H4QY05</accession>
<evidence type="ECO:0000313" key="5">
    <source>
        <dbReference type="EMBL" id="KAF4618760.1"/>
    </source>
</evidence>
<feature type="compositionally biased region" description="Basic and acidic residues" evidence="2">
    <location>
        <begin position="979"/>
        <end position="990"/>
    </location>
</feature>
<evidence type="ECO:0000256" key="1">
    <source>
        <dbReference type="ARBA" id="ARBA00022737"/>
    </source>
</evidence>
<evidence type="ECO:0000259" key="4">
    <source>
        <dbReference type="Pfam" id="PF24883"/>
    </source>
</evidence>
<dbReference type="InterPro" id="IPR056884">
    <property type="entry name" value="NPHP3-like_N"/>
</dbReference>
<feature type="region of interest" description="Disordered" evidence="2">
    <location>
        <begin position="966"/>
        <end position="990"/>
    </location>
</feature>
<keyword evidence="3" id="KW-0812">Transmembrane</keyword>
<name>A0A8H4QY05_9AGAR</name>
<feature type="compositionally biased region" description="Basic and acidic residues" evidence="2">
    <location>
        <begin position="942"/>
        <end position="951"/>
    </location>
</feature>
<comment type="caution">
    <text evidence="5">The sequence shown here is derived from an EMBL/GenBank/DDBJ whole genome shotgun (WGS) entry which is preliminary data.</text>
</comment>
<keyword evidence="3" id="KW-1133">Transmembrane helix</keyword>
<dbReference type="Pfam" id="PF24883">
    <property type="entry name" value="NPHP3_N"/>
    <property type="match status" value="1"/>
</dbReference>
<dbReference type="Proteomes" id="UP000521872">
    <property type="component" value="Unassembled WGS sequence"/>
</dbReference>
<evidence type="ECO:0000256" key="3">
    <source>
        <dbReference type="SAM" id="Phobius"/>
    </source>
</evidence>
<protein>
    <recommendedName>
        <fullName evidence="4">Nephrocystin 3-like N-terminal domain-containing protein</fullName>
    </recommendedName>
</protein>
<keyword evidence="3" id="KW-0472">Membrane</keyword>
<dbReference type="EMBL" id="JAACJL010000017">
    <property type="protein sequence ID" value="KAF4618760.1"/>
    <property type="molecule type" value="Genomic_DNA"/>
</dbReference>
<sequence>MSQPDSALNPQFVHFEKSIVSNGTFTQHNQHIDNRHYTFRSGENAGYATLLDNVAAAAIHDSIDVVDPPKCHPNTRVAIIQTIIDWAKGVADEKINLKSMIWLNGGAGAGKSAIARSVAERCVEQGLLLGSFFFAARDTSRNHIRGLVATLCYQMCIILPEFRDKVSALIEKDPLIFNRSIGTQLTTLLIDPLSSIISANHSGPTNIPRLIIIDGLDECSETMDQKTLLLALQEATRSMPHIRFLVCSRPEKHINASFGLSQMAHIFYQIFLGDDYDADHDIWVYLEDKFKEIKKEHLYKHMLPAAWPTYEMIRDLVKNSSGMFIYASTVIRYIESPGHKPHQRLEAVFNVRPAFKDLPFTQLDALYRHIIYNVEDTSKVLDILAFPLSYRNSAFPITLIEVLLQLERGDVEVMLGGLQSVVAVAVAYFHRVRDSSYIKFLHKSFADFLSDQQRAGDLYRDPSAVRLQHIARTITAFSIPYLPEIDVLGRSGYLTVNSPEVADWLQNYGVLQEIFQIPQDTEPISSEILKAARQFPMVEFIRELLHTGDLELPWTVIISHQQFLSLYFQYFSEIISPAPFAQDKLSPDILQVTMLVHTEQMCQYCEGVLSALENDWSDNGQAYFIYVFYHLFPVLRHQRGLLRMCTSLVDLYDPFFRGARAFGSTIGSIANPRMWEDIQIAWRENLQWNNGVGPKTSYELTKGIKQEAIFAKLSANFCLAPLCDERNTRQDARRISMIMGTDQRKRRERPWRWRQLSRRRSLHNGVGSGMGIHIRSTYGQETVILMRFNRKARSYRKLNCFDPIFTIPEYLSSKGCNLWISLWSFKINNAAVTQGGPTRYMHLLELLPHILPSVSGRYEPLVTMCRKKCFASISQFWPKKSRRARQAIEAYLRRVDPQEDISEGKNPGHLGDPSQSMALQESNASERKHSGLSGDPSPSLQSRKDGERPEVQEGVQLVDSQENTSGEFLGLLGDPSISSERREDDSEKPEGQVDIQPFYFNIRPYMHLSIVFLSILLLFSVFIVIS</sequence>
<dbReference type="InterPro" id="IPR027417">
    <property type="entry name" value="P-loop_NTPase"/>
</dbReference>
<evidence type="ECO:0000313" key="6">
    <source>
        <dbReference type="Proteomes" id="UP000521872"/>
    </source>
</evidence>
<feature type="transmembrane region" description="Helical" evidence="3">
    <location>
        <begin position="1005"/>
        <end position="1025"/>
    </location>
</feature>
<dbReference type="SUPFAM" id="SSF52540">
    <property type="entry name" value="P-loop containing nucleoside triphosphate hydrolases"/>
    <property type="match status" value="1"/>
</dbReference>
<organism evidence="5 6">
    <name type="scientific">Agrocybe pediades</name>
    <dbReference type="NCBI Taxonomy" id="84607"/>
    <lineage>
        <taxon>Eukaryota</taxon>
        <taxon>Fungi</taxon>
        <taxon>Dikarya</taxon>
        <taxon>Basidiomycota</taxon>
        <taxon>Agaricomycotina</taxon>
        <taxon>Agaricomycetes</taxon>
        <taxon>Agaricomycetidae</taxon>
        <taxon>Agaricales</taxon>
        <taxon>Agaricineae</taxon>
        <taxon>Strophariaceae</taxon>
        <taxon>Agrocybe</taxon>
    </lineage>
</organism>
<feature type="compositionally biased region" description="Polar residues" evidence="2">
    <location>
        <begin position="913"/>
        <end position="923"/>
    </location>
</feature>
<dbReference type="PANTHER" id="PTHR10039:SF17">
    <property type="entry name" value="FUNGAL STAND N-TERMINAL GOODBYE DOMAIN-CONTAINING PROTEIN-RELATED"/>
    <property type="match status" value="1"/>
</dbReference>
<gene>
    <name evidence="5" type="ORF">D9613_009753</name>
</gene>
<dbReference type="PANTHER" id="PTHR10039">
    <property type="entry name" value="AMELOGENIN"/>
    <property type="match status" value="1"/>
</dbReference>